<feature type="domain" description="Aminotransferase class I/classII large" evidence="7">
    <location>
        <begin position="31"/>
        <end position="388"/>
    </location>
</feature>
<evidence type="ECO:0000256" key="5">
    <source>
        <dbReference type="ARBA" id="ARBA00022898"/>
    </source>
</evidence>
<dbReference type="Gene3D" id="3.40.640.10">
    <property type="entry name" value="Type I PLP-dependent aspartate aminotransferase-like (Major domain)"/>
    <property type="match status" value="1"/>
</dbReference>
<evidence type="ECO:0000256" key="6">
    <source>
        <dbReference type="RuleBase" id="RU000481"/>
    </source>
</evidence>
<keyword evidence="3 6" id="KW-0032">Aminotransferase</keyword>
<accession>A0ABZ0QPG0</accession>
<dbReference type="InterPro" id="IPR015424">
    <property type="entry name" value="PyrdxlP-dep_Trfase"/>
</dbReference>
<proteinExistence type="inferred from homology"/>
<organism evidence="8 9">
    <name type="scientific">Thermaerobacter composti</name>
    <dbReference type="NCBI Taxonomy" id="554949"/>
    <lineage>
        <taxon>Bacteria</taxon>
        <taxon>Bacillati</taxon>
        <taxon>Bacillota</taxon>
        <taxon>Clostridia</taxon>
        <taxon>Eubacteriales</taxon>
        <taxon>Clostridiales Family XVII. Incertae Sedis</taxon>
        <taxon>Thermaerobacter</taxon>
    </lineage>
</organism>
<dbReference type="CDD" id="cd00609">
    <property type="entry name" value="AAT_like"/>
    <property type="match status" value="1"/>
</dbReference>
<dbReference type="InterPro" id="IPR050596">
    <property type="entry name" value="AspAT/PAT-like"/>
</dbReference>
<comment type="similarity">
    <text evidence="2 6">Belongs to the class-I pyridoxal-phosphate-dependent aminotransferase family.</text>
</comment>
<gene>
    <name evidence="8" type="ORF">Q5761_01595</name>
</gene>
<dbReference type="EC" id="2.6.1.-" evidence="6"/>
<dbReference type="Pfam" id="PF00155">
    <property type="entry name" value="Aminotran_1_2"/>
    <property type="match status" value="1"/>
</dbReference>
<dbReference type="PANTHER" id="PTHR46383">
    <property type="entry name" value="ASPARTATE AMINOTRANSFERASE"/>
    <property type="match status" value="1"/>
</dbReference>
<keyword evidence="9" id="KW-1185">Reference proteome</keyword>
<evidence type="ECO:0000256" key="2">
    <source>
        <dbReference type="ARBA" id="ARBA00007441"/>
    </source>
</evidence>
<dbReference type="PROSITE" id="PS00105">
    <property type="entry name" value="AA_TRANSFER_CLASS_1"/>
    <property type="match status" value="1"/>
</dbReference>
<evidence type="ECO:0000256" key="4">
    <source>
        <dbReference type="ARBA" id="ARBA00022679"/>
    </source>
</evidence>
<protein>
    <recommendedName>
        <fullName evidence="6">Aminotransferase</fullName>
        <ecNumber evidence="6">2.6.1.-</ecNumber>
    </recommendedName>
</protein>
<evidence type="ECO:0000259" key="7">
    <source>
        <dbReference type="Pfam" id="PF00155"/>
    </source>
</evidence>
<comment type="cofactor">
    <cofactor evidence="1 6">
        <name>pyridoxal 5'-phosphate</name>
        <dbReference type="ChEBI" id="CHEBI:597326"/>
    </cofactor>
</comment>
<name>A0ABZ0QPG0_9FIRM</name>
<dbReference type="InterPro" id="IPR015422">
    <property type="entry name" value="PyrdxlP-dep_Trfase_small"/>
</dbReference>
<keyword evidence="5" id="KW-0663">Pyridoxal phosphate</keyword>
<dbReference type="EMBL" id="CP132508">
    <property type="protein sequence ID" value="WPD19392.1"/>
    <property type="molecule type" value="Genomic_DNA"/>
</dbReference>
<dbReference type="InterPro" id="IPR004838">
    <property type="entry name" value="NHTrfase_class1_PyrdxlP-BS"/>
</dbReference>
<dbReference type="GO" id="GO:0008483">
    <property type="term" value="F:transaminase activity"/>
    <property type="evidence" value="ECO:0007669"/>
    <property type="project" value="UniProtKB-KW"/>
</dbReference>
<sequence>MHLSARARGIQPSVTIAIDTRAKALQDAGERVINLSAGEPDFPTPRHVCAAAVAAIEAGFTRYTPAAGIAELRRAIAEKHRRDNGVAYAEDEIVVSSGGKHALFNAFMAICDPGDQVIIPAPYWVSYPEMVRLAGGEPVIVETGPETGFKLTPEALRRALGPRSRAVVVNSPNNPTGAVYTREELDALAAVAAEADLWIVTDELYEHLIYEGEHVSIAALRPEYRQRTILINGVSKAYAMTGWRIGWAAAPRPVAQAMAAIQSQATSAVNSMAQKAAVAALTGPQDDVAAMREEYRQRRDLLVEGLSSLPGIAVERPAGAFYVYPSVRGLLGREIGGRRVDDDVALAEVLLEAARIAVVPGTAFGTPGYLRLSYATARADLEEALRRLGQLLGGA</sequence>
<keyword evidence="4 6" id="KW-0808">Transferase</keyword>
<dbReference type="InterPro" id="IPR015421">
    <property type="entry name" value="PyrdxlP-dep_Trfase_major"/>
</dbReference>
<dbReference type="PANTHER" id="PTHR46383:SF1">
    <property type="entry name" value="ASPARTATE AMINOTRANSFERASE"/>
    <property type="match status" value="1"/>
</dbReference>
<dbReference type="Gene3D" id="3.90.1150.10">
    <property type="entry name" value="Aspartate Aminotransferase, domain 1"/>
    <property type="match status" value="1"/>
</dbReference>
<reference evidence="8 9" key="1">
    <citation type="submission" date="2023-08" db="EMBL/GenBank/DDBJ databases">
        <title>Genome sequence of Thermaerobacter compostii strain Ins1, a spore-forming filamentous bacterium isolated from a deep geothermal reservoir.</title>
        <authorList>
            <person name="Bregnard D."/>
            <person name="Gonzalez D."/>
            <person name="Junier P."/>
        </authorList>
    </citation>
    <scope>NUCLEOTIDE SEQUENCE [LARGE SCALE GENOMIC DNA]</scope>
    <source>
        <strain evidence="8 9">Ins1</strain>
    </source>
</reference>
<evidence type="ECO:0000313" key="8">
    <source>
        <dbReference type="EMBL" id="WPD19392.1"/>
    </source>
</evidence>
<dbReference type="InterPro" id="IPR004839">
    <property type="entry name" value="Aminotransferase_I/II_large"/>
</dbReference>
<evidence type="ECO:0000313" key="9">
    <source>
        <dbReference type="Proteomes" id="UP001304683"/>
    </source>
</evidence>
<evidence type="ECO:0000256" key="3">
    <source>
        <dbReference type="ARBA" id="ARBA00022576"/>
    </source>
</evidence>
<dbReference type="RefSeq" id="WP_318750929.1">
    <property type="nucleotide sequence ID" value="NZ_CP132508.1"/>
</dbReference>
<evidence type="ECO:0000256" key="1">
    <source>
        <dbReference type="ARBA" id="ARBA00001933"/>
    </source>
</evidence>
<dbReference type="SUPFAM" id="SSF53383">
    <property type="entry name" value="PLP-dependent transferases"/>
    <property type="match status" value="1"/>
</dbReference>
<dbReference type="Proteomes" id="UP001304683">
    <property type="component" value="Chromosome"/>
</dbReference>